<evidence type="ECO:0000256" key="4">
    <source>
        <dbReference type="ARBA" id="ARBA00022982"/>
    </source>
</evidence>
<feature type="compositionally biased region" description="Acidic residues" evidence="7">
    <location>
        <begin position="235"/>
        <end position="255"/>
    </location>
</feature>
<dbReference type="GO" id="GO:0046872">
    <property type="term" value="F:metal ion binding"/>
    <property type="evidence" value="ECO:0007669"/>
    <property type="project" value="UniProtKB-KW"/>
</dbReference>
<name>A0A2V1P370_9RHOB</name>
<evidence type="ECO:0000256" key="6">
    <source>
        <dbReference type="PROSITE-ProRule" id="PRU00433"/>
    </source>
</evidence>
<evidence type="ECO:0000256" key="7">
    <source>
        <dbReference type="SAM" id="MobiDB-lite"/>
    </source>
</evidence>
<evidence type="ECO:0000313" key="10">
    <source>
        <dbReference type="Proteomes" id="UP000245293"/>
    </source>
</evidence>
<evidence type="ECO:0000259" key="8">
    <source>
        <dbReference type="PROSITE" id="PS51007"/>
    </source>
</evidence>
<dbReference type="GO" id="GO:0020037">
    <property type="term" value="F:heme binding"/>
    <property type="evidence" value="ECO:0007669"/>
    <property type="project" value="InterPro"/>
</dbReference>
<keyword evidence="10" id="KW-1185">Reference proteome</keyword>
<organism evidence="9 10">
    <name type="scientific">Salibaculum griseiflavum</name>
    <dbReference type="NCBI Taxonomy" id="1914409"/>
    <lineage>
        <taxon>Bacteria</taxon>
        <taxon>Pseudomonadati</taxon>
        <taxon>Pseudomonadota</taxon>
        <taxon>Alphaproteobacteria</taxon>
        <taxon>Rhodobacterales</taxon>
        <taxon>Roseobacteraceae</taxon>
        <taxon>Salibaculum</taxon>
    </lineage>
</organism>
<dbReference type="EMBL" id="QETF01000008">
    <property type="protein sequence ID" value="PWG16983.1"/>
    <property type="molecule type" value="Genomic_DNA"/>
</dbReference>
<feature type="domain" description="Cytochrome c" evidence="8">
    <location>
        <begin position="264"/>
        <end position="367"/>
    </location>
</feature>
<sequence>MHAGMAFEGGTSRPALFVGAAWAESHESPMIGELEGITFDLGREALPEEVAAWNIDIRPDGQGLPVGSGDVWTGEEVYIENCAMCHGDFGEAVGRWPVLAGGWDTLTHEDPVKTPGSYWPYLSTVWDYVHRAMPYGQAQSLTDDEVYAITAYLLYLNNLVDDDFELSNENFTEVRLPNEDGFFMDDREEGEIPAFSEEPCMENCKDSVEITMRATILDVTPEEEEAEVTEAAAETSDEPATEEAAAEEAPAEEGATEMAAVDPALVEEGEGVFRKCRACHQVGEGAVNRTGPHLNGVLGRTIGGLDDFRYSGVFEEAKAAGEVWGPENLGAYLADPRGAMPGTKMSFAGLRSEDEIAVMIAYLSTFEAQ</sequence>
<dbReference type="InterPro" id="IPR036909">
    <property type="entry name" value="Cyt_c-like_dom_sf"/>
</dbReference>
<dbReference type="InterPro" id="IPR009056">
    <property type="entry name" value="Cyt_c-like_dom"/>
</dbReference>
<comment type="caution">
    <text evidence="9">The sequence shown here is derived from an EMBL/GenBank/DDBJ whole genome shotgun (WGS) entry which is preliminary data.</text>
</comment>
<dbReference type="Pfam" id="PF00034">
    <property type="entry name" value="Cytochrom_C"/>
    <property type="match status" value="1"/>
</dbReference>
<dbReference type="GO" id="GO:0009055">
    <property type="term" value="F:electron transfer activity"/>
    <property type="evidence" value="ECO:0007669"/>
    <property type="project" value="InterPro"/>
</dbReference>
<evidence type="ECO:0000313" key="9">
    <source>
        <dbReference type="EMBL" id="PWG16983.1"/>
    </source>
</evidence>
<evidence type="ECO:0000256" key="3">
    <source>
        <dbReference type="ARBA" id="ARBA00022723"/>
    </source>
</evidence>
<dbReference type="PANTHER" id="PTHR11961">
    <property type="entry name" value="CYTOCHROME C"/>
    <property type="match status" value="1"/>
</dbReference>
<evidence type="ECO:0000256" key="1">
    <source>
        <dbReference type="ARBA" id="ARBA00022448"/>
    </source>
</evidence>
<accession>A0A2V1P370</accession>
<evidence type="ECO:0000256" key="2">
    <source>
        <dbReference type="ARBA" id="ARBA00022617"/>
    </source>
</evidence>
<dbReference type="SUPFAM" id="SSF46626">
    <property type="entry name" value="Cytochrome c"/>
    <property type="match status" value="2"/>
</dbReference>
<dbReference type="PROSITE" id="PS51007">
    <property type="entry name" value="CYTC"/>
    <property type="match status" value="2"/>
</dbReference>
<dbReference type="Gene3D" id="1.10.760.10">
    <property type="entry name" value="Cytochrome c-like domain"/>
    <property type="match status" value="2"/>
</dbReference>
<protein>
    <submittedName>
        <fullName evidence="9">MFS transporter</fullName>
    </submittedName>
</protein>
<dbReference type="PRINTS" id="PR00604">
    <property type="entry name" value="CYTCHRMECIAB"/>
</dbReference>
<keyword evidence="5 6" id="KW-0408">Iron</keyword>
<feature type="region of interest" description="Disordered" evidence="7">
    <location>
        <begin position="220"/>
        <end position="256"/>
    </location>
</feature>
<dbReference type="InterPro" id="IPR002327">
    <property type="entry name" value="Cyt_c_1A/1B"/>
</dbReference>
<keyword evidence="4" id="KW-0249">Electron transport</keyword>
<evidence type="ECO:0000256" key="5">
    <source>
        <dbReference type="ARBA" id="ARBA00023004"/>
    </source>
</evidence>
<dbReference type="AlphaFoldDB" id="A0A2V1P370"/>
<gene>
    <name evidence="9" type="ORF">DFK10_08965</name>
</gene>
<dbReference type="OrthoDB" id="9779283at2"/>
<reference evidence="10" key="1">
    <citation type="submission" date="2018-05" db="EMBL/GenBank/DDBJ databases">
        <authorList>
            <person name="Du Z."/>
            <person name="Wang X."/>
        </authorList>
    </citation>
    <scope>NUCLEOTIDE SEQUENCE [LARGE SCALE GENOMIC DNA]</scope>
    <source>
        <strain evidence="10">WDS4C29</strain>
    </source>
</reference>
<proteinExistence type="predicted"/>
<keyword evidence="3 6" id="KW-0479">Metal-binding</keyword>
<keyword evidence="1" id="KW-0813">Transport</keyword>
<keyword evidence="2 6" id="KW-0349">Heme</keyword>
<dbReference type="Proteomes" id="UP000245293">
    <property type="component" value="Unassembled WGS sequence"/>
</dbReference>
<feature type="domain" description="Cytochrome c" evidence="8">
    <location>
        <begin position="69"/>
        <end position="157"/>
    </location>
</feature>